<keyword evidence="2 10" id="KW-0436">Ligase</keyword>
<keyword evidence="8 10" id="KW-0131">Cell cycle</keyword>
<evidence type="ECO:0000256" key="4">
    <source>
        <dbReference type="ARBA" id="ARBA00022741"/>
    </source>
</evidence>
<evidence type="ECO:0000256" key="3">
    <source>
        <dbReference type="ARBA" id="ARBA00022618"/>
    </source>
</evidence>
<dbReference type="PANTHER" id="PTHR43024:SF1">
    <property type="entry name" value="UDP-N-ACETYLMURAMOYL-TRIPEPTIDE--D-ALANYL-D-ALANINE LIGASE"/>
    <property type="match status" value="1"/>
</dbReference>
<dbReference type="Pfam" id="PF01225">
    <property type="entry name" value="Mur_ligase"/>
    <property type="match status" value="1"/>
</dbReference>
<keyword evidence="4 10" id="KW-0547">Nucleotide-binding</keyword>
<dbReference type="InterPro" id="IPR000713">
    <property type="entry name" value="Mur_ligase_N"/>
</dbReference>
<dbReference type="GO" id="GO:0008766">
    <property type="term" value="F:UDP-N-acetylmuramoylalanyl-D-glutamyl-2,6-diaminopimelate-D-alanyl-D-alanine ligase activity"/>
    <property type="evidence" value="ECO:0007669"/>
    <property type="project" value="RHEA"/>
</dbReference>
<dbReference type="Pfam" id="PF08245">
    <property type="entry name" value="Mur_ligase_M"/>
    <property type="match status" value="1"/>
</dbReference>
<evidence type="ECO:0000256" key="9">
    <source>
        <dbReference type="ARBA" id="ARBA00023316"/>
    </source>
</evidence>
<dbReference type="InterPro" id="IPR036615">
    <property type="entry name" value="Mur_ligase_C_dom_sf"/>
</dbReference>
<evidence type="ECO:0000256" key="11">
    <source>
        <dbReference type="RuleBase" id="RU004136"/>
    </source>
</evidence>
<keyword evidence="5 10" id="KW-0067">ATP-binding</keyword>
<accession>A0A2W5L2H8</accession>
<comment type="similarity">
    <text evidence="10">Belongs to the MurCDEF family. MurF subfamily.</text>
</comment>
<organism evidence="15 16">
    <name type="scientific">Sphingopyxis macrogoltabida</name>
    <name type="common">Sphingomonas macrogoltabidus</name>
    <dbReference type="NCBI Taxonomy" id="33050"/>
    <lineage>
        <taxon>Bacteria</taxon>
        <taxon>Pseudomonadati</taxon>
        <taxon>Pseudomonadota</taxon>
        <taxon>Alphaproteobacteria</taxon>
        <taxon>Sphingomonadales</taxon>
        <taxon>Sphingomonadaceae</taxon>
        <taxon>Sphingopyxis</taxon>
    </lineage>
</organism>
<dbReference type="PANTHER" id="PTHR43024">
    <property type="entry name" value="UDP-N-ACETYLMURAMOYL-TRIPEPTIDE--D-ALANYL-D-ALANINE LIGASE"/>
    <property type="match status" value="1"/>
</dbReference>
<dbReference type="Proteomes" id="UP000248597">
    <property type="component" value="Unassembled WGS sequence"/>
</dbReference>
<evidence type="ECO:0000256" key="1">
    <source>
        <dbReference type="ARBA" id="ARBA00022490"/>
    </source>
</evidence>
<dbReference type="GO" id="GO:0047480">
    <property type="term" value="F:UDP-N-acetylmuramoyl-tripeptide-D-alanyl-D-alanine ligase activity"/>
    <property type="evidence" value="ECO:0007669"/>
    <property type="project" value="UniProtKB-UniRule"/>
</dbReference>
<dbReference type="SUPFAM" id="SSF63418">
    <property type="entry name" value="MurE/MurF N-terminal domain"/>
    <property type="match status" value="1"/>
</dbReference>
<evidence type="ECO:0000259" key="12">
    <source>
        <dbReference type="Pfam" id="PF01225"/>
    </source>
</evidence>
<dbReference type="InterPro" id="IPR051046">
    <property type="entry name" value="MurCDEF_CellWall_CoF430Synth"/>
</dbReference>
<evidence type="ECO:0000313" key="16">
    <source>
        <dbReference type="Proteomes" id="UP000248597"/>
    </source>
</evidence>
<keyword evidence="7 10" id="KW-0573">Peptidoglycan synthesis</keyword>
<evidence type="ECO:0000259" key="14">
    <source>
        <dbReference type="Pfam" id="PF08245"/>
    </source>
</evidence>
<evidence type="ECO:0000256" key="10">
    <source>
        <dbReference type="HAMAP-Rule" id="MF_02019"/>
    </source>
</evidence>
<comment type="caution">
    <text evidence="10">Lacks conserved residue(s) required for the propagation of feature annotation.</text>
</comment>
<comment type="caution">
    <text evidence="15">The sequence shown here is derived from an EMBL/GenBank/DDBJ whole genome shotgun (WGS) entry which is preliminary data.</text>
</comment>
<dbReference type="EMBL" id="QFPJ01000024">
    <property type="protein sequence ID" value="PZQ21728.1"/>
    <property type="molecule type" value="Genomic_DNA"/>
</dbReference>
<keyword evidence="1 10" id="KW-0963">Cytoplasm</keyword>
<dbReference type="InterPro" id="IPR036565">
    <property type="entry name" value="Mur-like_cat_sf"/>
</dbReference>
<comment type="catalytic activity">
    <reaction evidence="10 11">
        <text>D-alanyl-D-alanine + UDP-N-acetyl-alpha-D-muramoyl-L-alanyl-gamma-D-glutamyl-meso-2,6-diaminopimelate + ATP = UDP-N-acetyl-alpha-D-muramoyl-L-alanyl-gamma-D-glutamyl-meso-2,6-diaminopimeloyl-D-alanyl-D-alanine + ADP + phosphate + H(+)</text>
        <dbReference type="Rhea" id="RHEA:28374"/>
        <dbReference type="ChEBI" id="CHEBI:15378"/>
        <dbReference type="ChEBI" id="CHEBI:30616"/>
        <dbReference type="ChEBI" id="CHEBI:43474"/>
        <dbReference type="ChEBI" id="CHEBI:57822"/>
        <dbReference type="ChEBI" id="CHEBI:61386"/>
        <dbReference type="ChEBI" id="CHEBI:83905"/>
        <dbReference type="ChEBI" id="CHEBI:456216"/>
        <dbReference type="EC" id="6.3.2.10"/>
    </reaction>
</comment>
<evidence type="ECO:0000256" key="6">
    <source>
        <dbReference type="ARBA" id="ARBA00022960"/>
    </source>
</evidence>
<protein>
    <recommendedName>
        <fullName evidence="10 11">UDP-N-acetylmuramoyl-tripeptide--D-alanyl-D-alanine ligase</fullName>
        <ecNumber evidence="10 11">6.3.2.10</ecNumber>
    </recommendedName>
    <alternativeName>
        <fullName evidence="10">D-alanyl-D-alanine-adding enzyme</fullName>
    </alternativeName>
</protein>
<evidence type="ECO:0000256" key="7">
    <source>
        <dbReference type="ARBA" id="ARBA00022984"/>
    </source>
</evidence>
<evidence type="ECO:0000256" key="5">
    <source>
        <dbReference type="ARBA" id="ARBA00022840"/>
    </source>
</evidence>
<keyword evidence="9 10" id="KW-0961">Cell wall biogenesis/degradation</keyword>
<proteinExistence type="inferred from homology"/>
<dbReference type="GO" id="GO:0005524">
    <property type="term" value="F:ATP binding"/>
    <property type="evidence" value="ECO:0007669"/>
    <property type="project" value="UniProtKB-UniRule"/>
</dbReference>
<dbReference type="InterPro" id="IPR013221">
    <property type="entry name" value="Mur_ligase_cen"/>
</dbReference>
<dbReference type="EC" id="6.3.2.10" evidence="10 11"/>
<dbReference type="Gene3D" id="3.90.190.20">
    <property type="entry name" value="Mur ligase, C-terminal domain"/>
    <property type="match status" value="1"/>
</dbReference>
<dbReference type="InterPro" id="IPR004101">
    <property type="entry name" value="Mur_ligase_C"/>
</dbReference>
<dbReference type="GO" id="GO:0009252">
    <property type="term" value="P:peptidoglycan biosynthetic process"/>
    <property type="evidence" value="ECO:0007669"/>
    <property type="project" value="UniProtKB-UniRule"/>
</dbReference>
<dbReference type="GO" id="GO:0005737">
    <property type="term" value="C:cytoplasm"/>
    <property type="evidence" value="ECO:0007669"/>
    <property type="project" value="UniProtKB-SubCell"/>
</dbReference>
<dbReference type="GO" id="GO:0051301">
    <property type="term" value="P:cell division"/>
    <property type="evidence" value="ECO:0007669"/>
    <property type="project" value="UniProtKB-KW"/>
</dbReference>
<evidence type="ECO:0000256" key="2">
    <source>
        <dbReference type="ARBA" id="ARBA00022598"/>
    </source>
</evidence>
<keyword evidence="3 10" id="KW-0132">Cell division</keyword>
<evidence type="ECO:0000256" key="8">
    <source>
        <dbReference type="ARBA" id="ARBA00023306"/>
    </source>
</evidence>
<reference evidence="15 16" key="1">
    <citation type="submission" date="2017-08" db="EMBL/GenBank/DDBJ databases">
        <title>Infants hospitalized years apart are colonized by the same room-sourced microbial strains.</title>
        <authorList>
            <person name="Brooks B."/>
            <person name="Olm M.R."/>
            <person name="Firek B.A."/>
            <person name="Baker R."/>
            <person name="Thomas B.C."/>
            <person name="Morowitz M.J."/>
            <person name="Banfield J.F."/>
        </authorList>
    </citation>
    <scope>NUCLEOTIDE SEQUENCE [LARGE SCALE GENOMIC DNA]</scope>
    <source>
        <strain evidence="15">S2_005_003_R2_47</strain>
    </source>
</reference>
<feature type="domain" description="Mur ligase central" evidence="14">
    <location>
        <begin position="103"/>
        <end position="295"/>
    </location>
</feature>
<dbReference type="UniPathway" id="UPA00219"/>
<dbReference type="GO" id="GO:0071555">
    <property type="term" value="P:cell wall organization"/>
    <property type="evidence" value="ECO:0007669"/>
    <property type="project" value="UniProtKB-KW"/>
</dbReference>
<sequence>MNPLWTARTIAAVTDGTASTDFTVQGVAFDSREVAKGDLFIAMKGETADGHQFIDRAIAAGAAGIVCETAIDHPHVRVADSAAALNALGIASRARSHGRIVGVTGSAGKTGTKEALYAALDRFRPGKAHRSVKSYNNHVGVPLSLARMPSTADFGVFEMGMNHAGELAALTRMVRPHVAIVTTIAPAHMEFFGSEEAIADAKGEVFEGLEPGGTAILPFDSPHYARLRAKAERHAAHIVSFGLNDGADVRAVDWLSDGKGGSLVTAQVQDALLCFTIAQAGAHWVANAMAVLAAVKAVGGDLPAAGLAFAEMAGLAGRGARHRVPAADGEILVIDESYNANPASMAATIGQLGSESAARKVAILGAMKELGPDGDRYHADLAAPLVAADVHFALLVGEEMAPLAKALEGRIDFAHVPGHAAAAERLKGLIRPGDAVLVKGSNSVGLSHVVTALTSGDY</sequence>
<dbReference type="GO" id="GO:0008360">
    <property type="term" value="P:regulation of cell shape"/>
    <property type="evidence" value="ECO:0007669"/>
    <property type="project" value="UniProtKB-KW"/>
</dbReference>
<dbReference type="NCBIfam" id="TIGR01143">
    <property type="entry name" value="murF"/>
    <property type="match status" value="1"/>
</dbReference>
<dbReference type="Gene3D" id="3.40.1390.10">
    <property type="entry name" value="MurE/MurF, N-terminal domain"/>
    <property type="match status" value="1"/>
</dbReference>
<dbReference type="SUPFAM" id="SSF53244">
    <property type="entry name" value="MurD-like peptide ligases, peptide-binding domain"/>
    <property type="match status" value="1"/>
</dbReference>
<dbReference type="SUPFAM" id="SSF53623">
    <property type="entry name" value="MurD-like peptide ligases, catalytic domain"/>
    <property type="match status" value="1"/>
</dbReference>
<evidence type="ECO:0000313" key="15">
    <source>
        <dbReference type="EMBL" id="PZQ21728.1"/>
    </source>
</evidence>
<dbReference type="Pfam" id="PF02875">
    <property type="entry name" value="Mur_ligase_C"/>
    <property type="match status" value="1"/>
</dbReference>
<dbReference type="InterPro" id="IPR005863">
    <property type="entry name" value="UDP-N-AcMur_synth"/>
</dbReference>
<comment type="subcellular location">
    <subcellularLocation>
        <location evidence="10 11">Cytoplasm</location>
    </subcellularLocation>
</comment>
<dbReference type="AlphaFoldDB" id="A0A2W5L2H8"/>
<evidence type="ECO:0000259" key="13">
    <source>
        <dbReference type="Pfam" id="PF02875"/>
    </source>
</evidence>
<dbReference type="Gene3D" id="3.40.1190.10">
    <property type="entry name" value="Mur-like, catalytic domain"/>
    <property type="match status" value="1"/>
</dbReference>
<dbReference type="InterPro" id="IPR035911">
    <property type="entry name" value="MurE/MurF_N"/>
</dbReference>
<dbReference type="HAMAP" id="MF_02019">
    <property type="entry name" value="MurF"/>
    <property type="match status" value="1"/>
</dbReference>
<feature type="domain" description="Mur ligase N-terminal catalytic" evidence="12">
    <location>
        <begin position="24"/>
        <end position="74"/>
    </location>
</feature>
<gene>
    <name evidence="10" type="primary">murF</name>
    <name evidence="15" type="ORF">DI569_10890</name>
</gene>
<comment type="pathway">
    <text evidence="10 11">Cell wall biogenesis; peptidoglycan biosynthesis.</text>
</comment>
<comment type="function">
    <text evidence="10 11">Involved in cell wall formation. Catalyzes the final step in the synthesis of UDP-N-acetylmuramoyl-pentapeptide, the precursor of murein.</text>
</comment>
<name>A0A2W5L2H8_SPHMC</name>
<keyword evidence="6 10" id="KW-0133">Cell shape</keyword>
<feature type="domain" description="Mur ligase C-terminal" evidence="13">
    <location>
        <begin position="329"/>
        <end position="441"/>
    </location>
</feature>